<comment type="caution">
    <text evidence="2">The sequence shown here is derived from an EMBL/GenBank/DDBJ whole genome shotgun (WGS) entry which is preliminary data.</text>
</comment>
<keyword evidence="3" id="KW-1185">Reference proteome</keyword>
<sequence>MLVQVQVPVLELGFAFGIVASNFGGVLLYLLSISPFSNLAFSLSFIGSLKFCMNLIPENGVSLPKTCFGFPNWVISLLLTFGDKMNLKRIQIKMDIAAVVTKAFSGSDSFSFSSKIVVFGQET</sequence>
<accession>A0AAN9NL10</accession>
<proteinExistence type="predicted"/>
<name>A0AAN9NL10_PHACN</name>
<reference evidence="2 3" key="1">
    <citation type="submission" date="2024-01" db="EMBL/GenBank/DDBJ databases">
        <title>The genomes of 5 underutilized Papilionoideae crops provide insights into root nodulation and disease resistanc.</title>
        <authorList>
            <person name="Jiang F."/>
        </authorList>
    </citation>
    <scope>NUCLEOTIDE SEQUENCE [LARGE SCALE GENOMIC DNA]</scope>
    <source>
        <strain evidence="2">JINMINGXINNONG_FW02</strain>
        <tissue evidence="2">Leaves</tissue>
    </source>
</reference>
<organism evidence="2 3">
    <name type="scientific">Phaseolus coccineus</name>
    <name type="common">Scarlet runner bean</name>
    <name type="synonym">Phaseolus multiflorus</name>
    <dbReference type="NCBI Taxonomy" id="3886"/>
    <lineage>
        <taxon>Eukaryota</taxon>
        <taxon>Viridiplantae</taxon>
        <taxon>Streptophyta</taxon>
        <taxon>Embryophyta</taxon>
        <taxon>Tracheophyta</taxon>
        <taxon>Spermatophyta</taxon>
        <taxon>Magnoliopsida</taxon>
        <taxon>eudicotyledons</taxon>
        <taxon>Gunneridae</taxon>
        <taxon>Pentapetalae</taxon>
        <taxon>rosids</taxon>
        <taxon>fabids</taxon>
        <taxon>Fabales</taxon>
        <taxon>Fabaceae</taxon>
        <taxon>Papilionoideae</taxon>
        <taxon>50 kb inversion clade</taxon>
        <taxon>NPAAA clade</taxon>
        <taxon>indigoferoid/millettioid clade</taxon>
        <taxon>Phaseoleae</taxon>
        <taxon>Phaseolus</taxon>
    </lineage>
</organism>
<dbReference type="EMBL" id="JAYMYR010000003">
    <property type="protein sequence ID" value="KAK7372598.1"/>
    <property type="molecule type" value="Genomic_DNA"/>
</dbReference>
<dbReference type="AlphaFoldDB" id="A0AAN9NL10"/>
<keyword evidence="1" id="KW-0472">Membrane</keyword>
<dbReference type="Proteomes" id="UP001374584">
    <property type="component" value="Unassembled WGS sequence"/>
</dbReference>
<keyword evidence="1" id="KW-1133">Transmembrane helix</keyword>
<evidence type="ECO:0000313" key="3">
    <source>
        <dbReference type="Proteomes" id="UP001374584"/>
    </source>
</evidence>
<protein>
    <submittedName>
        <fullName evidence="2">Uncharacterized protein</fullName>
    </submittedName>
</protein>
<evidence type="ECO:0000256" key="1">
    <source>
        <dbReference type="SAM" id="Phobius"/>
    </source>
</evidence>
<feature type="transmembrane region" description="Helical" evidence="1">
    <location>
        <begin position="62"/>
        <end position="81"/>
    </location>
</feature>
<feature type="transmembrane region" description="Helical" evidence="1">
    <location>
        <begin position="12"/>
        <end position="31"/>
    </location>
</feature>
<gene>
    <name evidence="2" type="ORF">VNO80_05983</name>
</gene>
<keyword evidence="1" id="KW-0812">Transmembrane</keyword>
<evidence type="ECO:0000313" key="2">
    <source>
        <dbReference type="EMBL" id="KAK7372598.1"/>
    </source>
</evidence>